<dbReference type="Gene3D" id="3.40.50.720">
    <property type="entry name" value="NAD(P)-binding Rossmann-like Domain"/>
    <property type="match status" value="1"/>
</dbReference>
<sequence>MTDKKLFCFGYGYTGDYLGQALKKAGGWTIAGTTRDPEKRRFLKNLGVRGYMFDYTQPLEDPQLFLKGTTHLLISTPPADNGDPTFLMHEDDILSIPTLEWVGYLSSTSVYGDRDGEWVDENSEVRPSTKRGSRRARAEAQWLSLAGQGVPVHVFRLAGIYGPGRSALDSVRAGIARRIDKPGHAFSRIHIDDIVQVLMASMAKPNPGAIYNLADDLAAPSHAVIAEACDMLGLTPPPLMKYDDADMAPIARSFYSDNKRIKNDRIKNELGVVLKHPTFMEGLQDCLAKEQAHRSRMGAFAAAAMGGAREG</sequence>
<dbReference type="eggNOG" id="COG0451">
    <property type="taxonomic scope" value="Bacteria"/>
</dbReference>
<dbReference type="KEGG" id="mai:MICA_228"/>
<accession>G2KQ32</accession>
<dbReference type="RefSeq" id="WP_014101797.1">
    <property type="nucleotide sequence ID" value="NC_016026.1"/>
</dbReference>
<evidence type="ECO:0000256" key="1">
    <source>
        <dbReference type="ARBA" id="ARBA00023027"/>
    </source>
</evidence>
<evidence type="ECO:0000313" key="3">
    <source>
        <dbReference type="EMBL" id="AEP08574.1"/>
    </source>
</evidence>
<dbReference type="Pfam" id="PF01370">
    <property type="entry name" value="Epimerase"/>
    <property type="match status" value="1"/>
</dbReference>
<dbReference type="EMBL" id="CP002382">
    <property type="protein sequence ID" value="AEP08574.1"/>
    <property type="molecule type" value="Genomic_DNA"/>
</dbReference>
<dbReference type="OrthoDB" id="9808276at2"/>
<proteinExistence type="predicted"/>
<gene>
    <name evidence="3" type="ordered locus">MICA_228</name>
</gene>
<protein>
    <recommendedName>
        <fullName evidence="2">NAD-dependent epimerase/dehydratase domain-containing protein</fullName>
    </recommendedName>
</protein>
<dbReference type="InterPro" id="IPR001509">
    <property type="entry name" value="Epimerase_deHydtase"/>
</dbReference>
<reference evidence="3 4" key="1">
    <citation type="journal article" date="2011" name="BMC Genomics">
        <title>Genomic insights into an obligate epibiotic bacterial predator: Micavibrio aeruginosavorus ARL-13.</title>
        <authorList>
            <person name="Wang Z."/>
            <person name="Kadouri D."/>
            <person name="Wu M."/>
        </authorList>
    </citation>
    <scope>NUCLEOTIDE SEQUENCE [LARGE SCALE GENOMIC DNA]</scope>
    <source>
        <strain evidence="3 4">ARL-13</strain>
    </source>
</reference>
<evidence type="ECO:0000259" key="2">
    <source>
        <dbReference type="Pfam" id="PF01370"/>
    </source>
</evidence>
<dbReference type="HOGENOM" id="CLU_007383_11_3_5"/>
<keyword evidence="1" id="KW-0520">NAD</keyword>
<name>G2KQ32_MICAA</name>
<feature type="domain" description="NAD-dependent epimerase/dehydratase" evidence="2">
    <location>
        <begin position="11"/>
        <end position="214"/>
    </location>
</feature>
<dbReference type="STRING" id="856793.MICA_228"/>
<dbReference type="PANTHER" id="PTHR43574">
    <property type="entry name" value="EPIMERASE-RELATED"/>
    <property type="match status" value="1"/>
</dbReference>
<keyword evidence="4" id="KW-1185">Reference proteome</keyword>
<evidence type="ECO:0000313" key="4">
    <source>
        <dbReference type="Proteomes" id="UP000009286"/>
    </source>
</evidence>
<dbReference type="AlphaFoldDB" id="G2KQ32"/>
<dbReference type="Proteomes" id="UP000009286">
    <property type="component" value="Chromosome"/>
</dbReference>
<organism evidence="3 4">
    <name type="scientific">Micavibrio aeruginosavorus (strain ARL-13)</name>
    <dbReference type="NCBI Taxonomy" id="856793"/>
    <lineage>
        <taxon>Bacteria</taxon>
        <taxon>Pseudomonadati</taxon>
        <taxon>Bdellovibrionota</taxon>
        <taxon>Bdellovibrionia</taxon>
        <taxon>Bdellovibrionales</taxon>
        <taxon>Pseudobdellovibrionaceae</taxon>
        <taxon>Micavibrio</taxon>
    </lineage>
</organism>
<dbReference type="InterPro" id="IPR036291">
    <property type="entry name" value="NAD(P)-bd_dom_sf"/>
</dbReference>
<dbReference type="SUPFAM" id="SSF51735">
    <property type="entry name" value="NAD(P)-binding Rossmann-fold domains"/>
    <property type="match status" value="1"/>
</dbReference>
<dbReference type="CDD" id="cd05266">
    <property type="entry name" value="SDR_a4"/>
    <property type="match status" value="1"/>
</dbReference>